<dbReference type="EMBL" id="JBHSXX010000001">
    <property type="protein sequence ID" value="MFC6871601.1"/>
    <property type="molecule type" value="Genomic_DNA"/>
</dbReference>
<organism evidence="2 3">
    <name type="scientific">Haloechinothrix salitolerans</name>
    <dbReference type="NCBI Taxonomy" id="926830"/>
    <lineage>
        <taxon>Bacteria</taxon>
        <taxon>Bacillati</taxon>
        <taxon>Actinomycetota</taxon>
        <taxon>Actinomycetes</taxon>
        <taxon>Pseudonocardiales</taxon>
        <taxon>Pseudonocardiaceae</taxon>
        <taxon>Haloechinothrix</taxon>
    </lineage>
</organism>
<proteinExistence type="predicted"/>
<accession>A0ABW2C8B8</accession>
<comment type="caution">
    <text evidence="2">The sequence shown here is derived from an EMBL/GenBank/DDBJ whole genome shotgun (WGS) entry which is preliminary data.</text>
</comment>
<keyword evidence="3" id="KW-1185">Reference proteome</keyword>
<evidence type="ECO:0000313" key="3">
    <source>
        <dbReference type="Proteomes" id="UP001596337"/>
    </source>
</evidence>
<reference evidence="3" key="1">
    <citation type="journal article" date="2019" name="Int. J. Syst. Evol. Microbiol.">
        <title>The Global Catalogue of Microorganisms (GCM) 10K type strain sequencing project: providing services to taxonomists for standard genome sequencing and annotation.</title>
        <authorList>
            <consortium name="The Broad Institute Genomics Platform"/>
            <consortium name="The Broad Institute Genome Sequencing Center for Infectious Disease"/>
            <person name="Wu L."/>
            <person name="Ma J."/>
        </authorList>
    </citation>
    <scope>NUCLEOTIDE SEQUENCE [LARGE SCALE GENOMIC DNA]</scope>
    <source>
        <strain evidence="3">KCTC 32255</strain>
    </source>
</reference>
<gene>
    <name evidence="2" type="ORF">ACFQGD_31220</name>
</gene>
<feature type="compositionally biased region" description="Acidic residues" evidence="1">
    <location>
        <begin position="92"/>
        <end position="101"/>
    </location>
</feature>
<feature type="region of interest" description="Disordered" evidence="1">
    <location>
        <begin position="88"/>
        <end position="107"/>
    </location>
</feature>
<sequence>MSEDYDQRARHALVRGAVQFADPVNCRETHPHDDGVECTLPRAHQEVERTPHRDENGVEWFAAPCRCAFDINRTEPCRECGGSRRRLLDALPADDDLDDQVQDATTA</sequence>
<evidence type="ECO:0000313" key="2">
    <source>
        <dbReference type="EMBL" id="MFC6871601.1"/>
    </source>
</evidence>
<name>A0ABW2C8B8_9PSEU</name>
<dbReference type="RefSeq" id="WP_345391468.1">
    <property type="nucleotide sequence ID" value="NZ_BAABLA010000007.1"/>
</dbReference>
<evidence type="ECO:0000256" key="1">
    <source>
        <dbReference type="SAM" id="MobiDB-lite"/>
    </source>
</evidence>
<protein>
    <submittedName>
        <fullName evidence="2">Uncharacterized protein</fullName>
    </submittedName>
</protein>
<dbReference type="Proteomes" id="UP001596337">
    <property type="component" value="Unassembled WGS sequence"/>
</dbReference>